<dbReference type="GO" id="GO:0004930">
    <property type="term" value="F:G protein-coupled receptor activity"/>
    <property type="evidence" value="ECO:0007669"/>
    <property type="project" value="UniProtKB-KW"/>
</dbReference>
<evidence type="ECO:0000256" key="8">
    <source>
        <dbReference type="RuleBase" id="RU000688"/>
    </source>
</evidence>
<feature type="transmembrane region" description="Helical" evidence="10">
    <location>
        <begin position="99"/>
        <end position="117"/>
    </location>
</feature>
<keyword evidence="7 8" id="KW-0807">Transducer</keyword>
<dbReference type="GO" id="GO:0016020">
    <property type="term" value="C:membrane"/>
    <property type="evidence" value="ECO:0007669"/>
    <property type="project" value="UniProtKB-SubCell"/>
</dbReference>
<evidence type="ECO:0000259" key="11">
    <source>
        <dbReference type="PROSITE" id="PS50262"/>
    </source>
</evidence>
<gene>
    <name evidence="12" type="ORF">GSLYS_00020845001</name>
</gene>
<feature type="domain" description="G-protein coupled receptors family 1 profile" evidence="11">
    <location>
        <begin position="39"/>
        <end position="755"/>
    </location>
</feature>
<keyword evidence="4 8" id="KW-0297">G-protein coupled receptor</keyword>
<keyword evidence="2 8" id="KW-0812">Transmembrane</keyword>
<evidence type="ECO:0000256" key="4">
    <source>
        <dbReference type="ARBA" id="ARBA00023040"/>
    </source>
</evidence>
<dbReference type="PANTHER" id="PTHR24243">
    <property type="entry name" value="G-PROTEIN COUPLED RECEPTOR"/>
    <property type="match status" value="1"/>
</dbReference>
<keyword evidence="5 10" id="KW-0472">Membrane</keyword>
<keyword evidence="13" id="KW-1185">Reference proteome</keyword>
<evidence type="ECO:0000313" key="12">
    <source>
        <dbReference type="EMBL" id="CAL1547528.1"/>
    </source>
</evidence>
<evidence type="ECO:0000256" key="10">
    <source>
        <dbReference type="SAM" id="Phobius"/>
    </source>
</evidence>
<protein>
    <recommendedName>
        <fullName evidence="11">G-protein coupled receptors family 1 profile domain-containing protein</fullName>
    </recommendedName>
</protein>
<dbReference type="PROSITE" id="PS50262">
    <property type="entry name" value="G_PROTEIN_RECEP_F1_2"/>
    <property type="match status" value="1"/>
</dbReference>
<organism evidence="12 13">
    <name type="scientific">Lymnaea stagnalis</name>
    <name type="common">Great pond snail</name>
    <name type="synonym">Helix stagnalis</name>
    <dbReference type="NCBI Taxonomy" id="6523"/>
    <lineage>
        <taxon>Eukaryota</taxon>
        <taxon>Metazoa</taxon>
        <taxon>Spiralia</taxon>
        <taxon>Lophotrochozoa</taxon>
        <taxon>Mollusca</taxon>
        <taxon>Gastropoda</taxon>
        <taxon>Heterobranchia</taxon>
        <taxon>Euthyneura</taxon>
        <taxon>Panpulmonata</taxon>
        <taxon>Hygrophila</taxon>
        <taxon>Lymnaeoidea</taxon>
        <taxon>Lymnaeidae</taxon>
        <taxon>Lymnaea</taxon>
    </lineage>
</organism>
<dbReference type="PROSITE" id="PS00237">
    <property type="entry name" value="G_PROTEIN_RECEP_F1_1"/>
    <property type="match status" value="1"/>
</dbReference>
<dbReference type="AlphaFoldDB" id="A0AAV2IK69"/>
<proteinExistence type="inferred from homology"/>
<feature type="transmembrane region" description="Helical" evidence="10">
    <location>
        <begin position="59"/>
        <end position="87"/>
    </location>
</feature>
<dbReference type="PRINTS" id="PR00237">
    <property type="entry name" value="GPCRRHODOPSN"/>
</dbReference>
<feature type="transmembrane region" description="Helical" evidence="10">
    <location>
        <begin position="734"/>
        <end position="758"/>
    </location>
</feature>
<dbReference type="EMBL" id="CAXITT010001000">
    <property type="protein sequence ID" value="CAL1547528.1"/>
    <property type="molecule type" value="Genomic_DNA"/>
</dbReference>
<feature type="region of interest" description="Disordered" evidence="9">
    <location>
        <begin position="301"/>
        <end position="349"/>
    </location>
</feature>
<evidence type="ECO:0000256" key="5">
    <source>
        <dbReference type="ARBA" id="ARBA00023136"/>
    </source>
</evidence>
<comment type="subcellular location">
    <subcellularLocation>
        <location evidence="1">Membrane</location>
        <topology evidence="1">Multi-pass membrane protein</topology>
    </subcellularLocation>
</comment>
<evidence type="ECO:0000256" key="1">
    <source>
        <dbReference type="ARBA" id="ARBA00004141"/>
    </source>
</evidence>
<feature type="transmembrane region" description="Helical" evidence="10">
    <location>
        <begin position="138"/>
        <end position="158"/>
    </location>
</feature>
<dbReference type="CDD" id="cd00637">
    <property type="entry name" value="7tm_classA_rhodopsin-like"/>
    <property type="match status" value="1"/>
</dbReference>
<dbReference type="InterPro" id="IPR000276">
    <property type="entry name" value="GPCR_Rhodpsn"/>
</dbReference>
<evidence type="ECO:0000256" key="7">
    <source>
        <dbReference type="ARBA" id="ARBA00023224"/>
    </source>
</evidence>
<keyword evidence="6 8" id="KW-0675">Receptor</keyword>
<comment type="caution">
    <text evidence="12">The sequence shown here is derived from an EMBL/GenBank/DDBJ whole genome shotgun (WGS) entry which is preliminary data.</text>
</comment>
<comment type="similarity">
    <text evidence="8">Belongs to the G-protein coupled receptor 1 family.</text>
</comment>
<evidence type="ECO:0000256" key="6">
    <source>
        <dbReference type="ARBA" id="ARBA00023170"/>
    </source>
</evidence>
<feature type="transmembrane region" description="Helical" evidence="10">
    <location>
        <begin position="218"/>
        <end position="240"/>
    </location>
</feature>
<feature type="compositionally biased region" description="Basic and acidic residues" evidence="9">
    <location>
        <begin position="329"/>
        <end position="348"/>
    </location>
</feature>
<accession>A0AAV2IK69</accession>
<reference evidence="12 13" key="1">
    <citation type="submission" date="2024-04" db="EMBL/GenBank/DDBJ databases">
        <authorList>
            <consortium name="Genoscope - CEA"/>
            <person name="William W."/>
        </authorList>
    </citation>
    <scope>NUCLEOTIDE SEQUENCE [LARGE SCALE GENOMIC DNA]</scope>
</reference>
<dbReference type="Proteomes" id="UP001497497">
    <property type="component" value="Unassembled WGS sequence"/>
</dbReference>
<evidence type="ECO:0000256" key="2">
    <source>
        <dbReference type="ARBA" id="ARBA00022692"/>
    </source>
</evidence>
<keyword evidence="3 10" id="KW-1133">Transmembrane helix</keyword>
<dbReference type="SUPFAM" id="SSF81321">
    <property type="entry name" value="Family A G protein-coupled receptor-like"/>
    <property type="match status" value="1"/>
</dbReference>
<dbReference type="InterPro" id="IPR017452">
    <property type="entry name" value="GPCR_Rhodpsn_7TM"/>
</dbReference>
<name>A0AAV2IK69_LYMST</name>
<evidence type="ECO:0000256" key="9">
    <source>
        <dbReference type="SAM" id="MobiDB-lite"/>
    </source>
</evidence>
<dbReference type="PANTHER" id="PTHR24243:SF224">
    <property type="entry name" value="G-PROTEIN COUPLED RECEPTOR 19-RELATED"/>
    <property type="match status" value="1"/>
</dbReference>
<feature type="transmembrane region" description="Helical" evidence="10">
    <location>
        <begin position="25"/>
        <end position="47"/>
    </location>
</feature>
<sequence>MSLLHSITTHADLNQYFMRTALWPAIIYTTVLMLVGTLGNILVLAVYRHQYQRSVTRMFIFALAAMDIGNCVITMPAELMILIRFTSFPSAFWCRFTRYLTYIFNGTSSIILITIALDRYFKVCRPTHVGITLRRARLVCVGSFLFTALLTIPALVIYGDMVFPILVTDHEVTILHKDVSLTEYENRLAASNVSHVIMNGTFCLLNSGHIDGHLPTTFYIGMLVLYIVLIVFVVFFYSQVARAMFALTRKHSKMFTFHGSRDLSTPNSAAPEMKPAKYDFTRASVAREASTFDEDGQMRNYAGLPKEFGDDNSRHFDDKSSVTSLSSRAVDRSSERVEDYGNQEERLNKNSNEIANLTSSDERIVKTNSNDIIGSPYSGNDVTSGTAIADRLAGSPRSKSEILFSPQSGSKSPLKLFSRKKSSQRIPKIKIQDTSEKPSHGGGLDLAHADSLHGFDKSLSLSSNSLLLRRIKSAENINALTRLYKLQVPEHRMNGPKFPDAYEANLPRVCHQRQRRHDVAVGQVTKSCTNLDFVGGGEGEEGAPEPKSSSEKTLTLTRKTSPQGKTNICVLPLTGLCTKMALHAQENQGADFKKCKNQHKTIDGSVVNSEPCLNRGRENTAYAASPEDDSAVTLRAKTPEQAPATIPSVCDSFKITKISESARAQRSPRQEIVSTADILQDNHNRYSLHPFRTSRMLFIISLAFAFSFLPFFIIALTRSAIGSSFMMSLSDAQLGAICIFIRSSLVSNAVNPIIYGILSTHFRRECTGLVFCVKKKK</sequence>
<feature type="compositionally biased region" description="Basic and acidic residues" evidence="9">
    <location>
        <begin position="307"/>
        <end position="320"/>
    </location>
</feature>
<feature type="transmembrane region" description="Helical" evidence="10">
    <location>
        <begin position="696"/>
        <end position="714"/>
    </location>
</feature>
<feature type="region of interest" description="Disordered" evidence="9">
    <location>
        <begin position="396"/>
        <end position="427"/>
    </location>
</feature>
<evidence type="ECO:0000313" key="13">
    <source>
        <dbReference type="Proteomes" id="UP001497497"/>
    </source>
</evidence>
<evidence type="ECO:0000256" key="3">
    <source>
        <dbReference type="ARBA" id="ARBA00022989"/>
    </source>
</evidence>
<feature type="region of interest" description="Disordered" evidence="9">
    <location>
        <begin position="532"/>
        <end position="559"/>
    </location>
</feature>
<dbReference type="Gene3D" id="1.20.1070.10">
    <property type="entry name" value="Rhodopsin 7-helix transmembrane proteins"/>
    <property type="match status" value="2"/>
</dbReference>
<dbReference type="Pfam" id="PF00001">
    <property type="entry name" value="7tm_1"/>
    <property type="match status" value="1"/>
</dbReference>